<feature type="domain" description="BED-type" evidence="6">
    <location>
        <begin position="43"/>
        <end position="103"/>
    </location>
</feature>
<dbReference type="InterPro" id="IPR036236">
    <property type="entry name" value="Znf_C2H2_sf"/>
</dbReference>
<dbReference type="InterPro" id="IPR029526">
    <property type="entry name" value="PGBD"/>
</dbReference>
<keyword evidence="3" id="KW-0862">Zinc</keyword>
<proteinExistence type="predicted"/>
<dbReference type="SMART" id="SM00614">
    <property type="entry name" value="ZnF_BED"/>
    <property type="match status" value="1"/>
</dbReference>
<keyword evidence="2 4" id="KW-0863">Zinc-finger</keyword>
<keyword evidence="1" id="KW-0479">Metal-binding</keyword>
<keyword evidence="5" id="KW-0175">Coiled coil</keyword>
<dbReference type="EMBL" id="JASPKY010000273">
    <property type="protein sequence ID" value="KAK9711781.1"/>
    <property type="molecule type" value="Genomic_DNA"/>
</dbReference>
<evidence type="ECO:0000313" key="8">
    <source>
        <dbReference type="Proteomes" id="UP001458880"/>
    </source>
</evidence>
<dbReference type="AlphaFoldDB" id="A0AAW1K296"/>
<keyword evidence="8" id="KW-1185">Reference proteome</keyword>
<comment type="caution">
    <text evidence="7">The sequence shown here is derived from an EMBL/GenBank/DDBJ whole genome shotgun (WGS) entry which is preliminary data.</text>
</comment>
<dbReference type="Pfam" id="PF02892">
    <property type="entry name" value="zf-BED"/>
    <property type="match status" value="1"/>
</dbReference>
<protein>
    <submittedName>
        <fullName evidence="7">BED zinc finger</fullName>
    </submittedName>
</protein>
<evidence type="ECO:0000256" key="5">
    <source>
        <dbReference type="SAM" id="Coils"/>
    </source>
</evidence>
<dbReference type="GO" id="GO:0008270">
    <property type="term" value="F:zinc ion binding"/>
    <property type="evidence" value="ECO:0007669"/>
    <property type="project" value="UniProtKB-KW"/>
</dbReference>
<dbReference type="PROSITE" id="PS50808">
    <property type="entry name" value="ZF_BED"/>
    <property type="match status" value="1"/>
</dbReference>
<name>A0AAW1K296_POPJA</name>
<dbReference type="InterPro" id="IPR003656">
    <property type="entry name" value="Znf_BED"/>
</dbReference>
<organism evidence="7 8">
    <name type="scientific">Popillia japonica</name>
    <name type="common">Japanese beetle</name>
    <dbReference type="NCBI Taxonomy" id="7064"/>
    <lineage>
        <taxon>Eukaryota</taxon>
        <taxon>Metazoa</taxon>
        <taxon>Ecdysozoa</taxon>
        <taxon>Arthropoda</taxon>
        <taxon>Hexapoda</taxon>
        <taxon>Insecta</taxon>
        <taxon>Pterygota</taxon>
        <taxon>Neoptera</taxon>
        <taxon>Endopterygota</taxon>
        <taxon>Coleoptera</taxon>
        <taxon>Polyphaga</taxon>
        <taxon>Scarabaeiformia</taxon>
        <taxon>Scarabaeidae</taxon>
        <taxon>Rutelinae</taxon>
        <taxon>Popillia</taxon>
    </lineage>
</organism>
<evidence type="ECO:0000313" key="7">
    <source>
        <dbReference type="EMBL" id="KAK9711781.1"/>
    </source>
</evidence>
<dbReference type="PANTHER" id="PTHR47272">
    <property type="entry name" value="DDE_TNP_1_7 DOMAIN-CONTAINING PROTEIN"/>
    <property type="match status" value="1"/>
</dbReference>
<dbReference type="Pfam" id="PF13843">
    <property type="entry name" value="DDE_Tnp_1_7"/>
    <property type="match status" value="2"/>
</dbReference>
<evidence type="ECO:0000256" key="3">
    <source>
        <dbReference type="ARBA" id="ARBA00022833"/>
    </source>
</evidence>
<dbReference type="PANTHER" id="PTHR47272:SF2">
    <property type="entry name" value="PIGGYBAC TRANSPOSABLE ELEMENT-DERIVED PROTEIN 3-LIKE"/>
    <property type="match status" value="1"/>
</dbReference>
<reference evidence="7 8" key="1">
    <citation type="journal article" date="2024" name="BMC Genomics">
        <title>De novo assembly and annotation of Popillia japonica's genome with initial clues to its potential as an invasive pest.</title>
        <authorList>
            <person name="Cucini C."/>
            <person name="Boschi S."/>
            <person name="Funari R."/>
            <person name="Cardaioli E."/>
            <person name="Iannotti N."/>
            <person name="Marturano G."/>
            <person name="Paoli F."/>
            <person name="Bruttini M."/>
            <person name="Carapelli A."/>
            <person name="Frati F."/>
            <person name="Nardi F."/>
        </authorList>
    </citation>
    <scope>NUCLEOTIDE SEQUENCE [LARGE SCALE GENOMIC DNA]</scope>
    <source>
        <strain evidence="7">DMR45628</strain>
    </source>
</reference>
<evidence type="ECO:0000256" key="2">
    <source>
        <dbReference type="ARBA" id="ARBA00022771"/>
    </source>
</evidence>
<evidence type="ECO:0000256" key="4">
    <source>
        <dbReference type="PROSITE-ProRule" id="PRU00027"/>
    </source>
</evidence>
<feature type="coiled-coil region" evidence="5">
    <location>
        <begin position="515"/>
        <end position="544"/>
    </location>
</feature>
<evidence type="ECO:0000256" key="1">
    <source>
        <dbReference type="ARBA" id="ARBA00022723"/>
    </source>
</evidence>
<dbReference type="GO" id="GO:0003677">
    <property type="term" value="F:DNA binding"/>
    <property type="evidence" value="ECO:0007669"/>
    <property type="project" value="InterPro"/>
</dbReference>
<gene>
    <name evidence="7" type="ORF">QE152_g25251</name>
</gene>
<sequence length="545" mass="63012">MESSNRIKSGTVVEKERLQNILEWVVVKKRKIKKIKVITTVKGQKNIFWIHFEKLQTDKSENENAACNICKRTISLGGRGRHANTSNLKSHLEKYHDEEFRNVRRKDRMVTATNRTYLQRQGKEFGMTVAELKKIIGVQMVMSAINLPKISLFWSKKYGIEVIKTAMTRRRFFNIRSSLIVVFDDDVTAEEKRKPNPVGIKIFVLASPDGIVLDMLPYHGKTTFPDLIDAGYTLGEAAIIRLCDTLVSGHFLYFNRYFTTIKLADVLLEKGYHGTGTIARNRISKNCLLTQEKIFMKRPRGTTETKCRNDGTVSIIRWLDNKPVTLVSTIHSNESFDLCRRWSKKNKVYEMVHRPVAVNAYNQFMGGVDLADRMLSVCPARARTRKWTIRFICHIIDVCPARARTRKWTIRFICHMIDLAVSNAWLLNKKTQIEKGTPKNKIQQLRSFKLELGEHIIETNNLTCNSDSCDEREDLDPKHKYRKKNIIPIPSENFRFHKADHLTEKNISGAQEVLNVEVEEEIHNEEANVEMQNIRDEVANIIVAH</sequence>
<evidence type="ECO:0000259" key="6">
    <source>
        <dbReference type="PROSITE" id="PS50808"/>
    </source>
</evidence>
<dbReference type="Proteomes" id="UP001458880">
    <property type="component" value="Unassembled WGS sequence"/>
</dbReference>
<dbReference type="SUPFAM" id="SSF57667">
    <property type="entry name" value="beta-beta-alpha zinc fingers"/>
    <property type="match status" value="1"/>
</dbReference>
<accession>A0AAW1K296</accession>